<dbReference type="Gene3D" id="1.25.40.60">
    <property type="match status" value="1"/>
</dbReference>
<reference evidence="2 3" key="1">
    <citation type="journal article" date="2020" name="Genome Biol. Evol.">
        <title>Comparative genomics of strictly vertically transmitted, feminizing microsporidia endosymbionts of amphipod crustaceans.</title>
        <authorList>
            <person name="Cormier A."/>
            <person name="Chebbi M.A."/>
            <person name="Giraud I."/>
            <person name="Wattier R."/>
            <person name="Teixeira M."/>
            <person name="Gilbert C."/>
            <person name="Rigaud T."/>
            <person name="Cordaux R."/>
        </authorList>
    </citation>
    <scope>NUCLEOTIDE SEQUENCE [LARGE SCALE GENOMIC DNA]</scope>
    <source>
        <strain evidence="2 3">Ou3-Ou53</strain>
    </source>
</reference>
<name>A0A9P6H0E5_9MICR</name>
<dbReference type="InterPro" id="IPR001619">
    <property type="entry name" value="Sec1-like"/>
</dbReference>
<evidence type="ECO:0000313" key="3">
    <source>
        <dbReference type="Proteomes" id="UP000740883"/>
    </source>
</evidence>
<dbReference type="OrthoDB" id="2228at2759"/>
<dbReference type="Gene3D" id="3.40.50.2060">
    <property type="match status" value="1"/>
</dbReference>
<dbReference type="EMBL" id="SBJO01000199">
    <property type="protein sequence ID" value="KAF9762221.1"/>
    <property type="molecule type" value="Genomic_DNA"/>
</dbReference>
<dbReference type="AlphaFoldDB" id="A0A9P6H0E5"/>
<dbReference type="InterPro" id="IPR043127">
    <property type="entry name" value="Sec-1-like_dom3a"/>
</dbReference>
<dbReference type="Gene3D" id="3.40.50.1910">
    <property type="match status" value="1"/>
</dbReference>
<dbReference type="PIRSF" id="PIRSF005715">
    <property type="entry name" value="VPS45_Sec1"/>
    <property type="match status" value="1"/>
</dbReference>
<evidence type="ECO:0000313" key="2">
    <source>
        <dbReference type="EMBL" id="KAF9762221.1"/>
    </source>
</evidence>
<dbReference type="SUPFAM" id="SSF56815">
    <property type="entry name" value="Sec1/munc18-like (SM) proteins"/>
    <property type="match status" value="1"/>
</dbReference>
<dbReference type="Proteomes" id="UP000740883">
    <property type="component" value="Unassembled WGS sequence"/>
</dbReference>
<sequence>MDLKKLQKKKIIENVFRAEKSSDWSVLVYDKAAAKVMTSLFTQSELISYNIVIAQRIEEEREQADFPVVYFVECNKENSNAINEDFNSKKYSSYTVCSLNNPEGLHELIKAKRIFMNFLAVEDRVFLSSIEDIYSVADSLNAQFFVEYTAKDLEKQCEVLDESFSGDNRNGKIIVFDRSIDLYTPILHFFTFQALLVDLDIKIAEEYEDSKLWKDVRHAHLGELNGIFKTYAHDVSANMKKLEGDVDTKELMKMVLSAPETMKTNQMLKEFFGLAERCYESFQYISLFCELEQTIATGINKSKRRVQVDAASVFEILNHKNVEHADKLRLYYLYKFSGYEYQENEKKKLATLGFKEEELEYSQPSFSPLSYEFKYEYDVSRYEPTVSVVLKEYLNNKKKLTQFFRLKRGINPIKSLRKSYLLSVKSELHKKKIYIIYIKGGVTYPEIACIHKLTDLLGIEFLIGSDKILRPKEFLNQLNKM</sequence>
<gene>
    <name evidence="2" type="primary">STXBP1</name>
    <name evidence="2" type="ORF">NGRA_2163</name>
</gene>
<dbReference type="Pfam" id="PF00995">
    <property type="entry name" value="Sec1"/>
    <property type="match status" value="1"/>
</dbReference>
<organism evidence="2 3">
    <name type="scientific">Nosema granulosis</name>
    <dbReference type="NCBI Taxonomy" id="83296"/>
    <lineage>
        <taxon>Eukaryota</taxon>
        <taxon>Fungi</taxon>
        <taxon>Fungi incertae sedis</taxon>
        <taxon>Microsporidia</taxon>
        <taxon>Nosematidae</taxon>
        <taxon>Nosema</taxon>
    </lineage>
</organism>
<dbReference type="Gene3D" id="3.90.830.10">
    <property type="entry name" value="Syntaxin Binding Protein 1, Chain A, domain 2"/>
    <property type="match status" value="1"/>
</dbReference>
<evidence type="ECO:0000256" key="1">
    <source>
        <dbReference type="ARBA" id="ARBA00009884"/>
    </source>
</evidence>
<comment type="caution">
    <text evidence="2">The sequence shown here is derived from an EMBL/GenBank/DDBJ whole genome shotgun (WGS) entry which is preliminary data.</text>
</comment>
<dbReference type="PANTHER" id="PTHR11679">
    <property type="entry name" value="VESICLE PROTEIN SORTING-ASSOCIATED"/>
    <property type="match status" value="1"/>
</dbReference>
<dbReference type="InterPro" id="IPR027482">
    <property type="entry name" value="Sec1-like_dom2"/>
</dbReference>
<protein>
    <submittedName>
        <fullName evidence="2">Syntaxin-binding protein 1</fullName>
    </submittedName>
</protein>
<keyword evidence="3" id="KW-1185">Reference proteome</keyword>
<dbReference type="InterPro" id="IPR036045">
    <property type="entry name" value="Sec1-like_sf"/>
</dbReference>
<proteinExistence type="inferred from homology"/>
<accession>A0A9P6H0E5</accession>
<dbReference type="InterPro" id="IPR043154">
    <property type="entry name" value="Sec-1-like_dom1"/>
</dbReference>
<comment type="similarity">
    <text evidence="1">Belongs to the STXBP/unc-18/SEC1 family.</text>
</comment>
<dbReference type="GO" id="GO:0016192">
    <property type="term" value="P:vesicle-mediated transport"/>
    <property type="evidence" value="ECO:0007669"/>
    <property type="project" value="InterPro"/>
</dbReference>